<name>Q08QI3_STIAD</name>
<reference evidence="2 3" key="1">
    <citation type="submission" date="2006-04" db="EMBL/GenBank/DDBJ databases">
        <authorList>
            <person name="Nierman W.C."/>
        </authorList>
    </citation>
    <scope>NUCLEOTIDE SEQUENCE [LARGE SCALE GENOMIC DNA]</scope>
    <source>
        <strain evidence="2 3">DW4/3-1</strain>
    </source>
</reference>
<accession>Q08QI3</accession>
<protein>
    <recommendedName>
        <fullName evidence="4">Lipoprotein</fullName>
    </recommendedName>
</protein>
<evidence type="ECO:0008006" key="4">
    <source>
        <dbReference type="Google" id="ProtNLM"/>
    </source>
</evidence>
<sequence>MRPRMRGGSWTAFIALGVLAWLAGCAPSTMSPMVMRLGPGQPDSAYFQAGLRGGPRLSAPFADGAEPSLFGGNERPFSTQQWSMAYDVALTEPLTERLSLHVGVQGEFFYPLPMPGYGVYAGLSTYFGNPRWGIAPAFVLRGASDLGIDSRGGPGTIVGAESSMALYLTPDPGVALGLVPFVGFHRVFSGEQSATASYYGAALAVQVPLDRLTRLEFSGGFGRAKTGGSDTWNAPIIGGAVGTLNGTARAADPQHVRGAHRRGLAPRTGRARPHPAAAGQRRGAWRARGVGRPRGAAAPWRRGCRDPGAGCRGHVRGAGLRGPPHAPGVRR</sequence>
<feature type="region of interest" description="Disordered" evidence="1">
    <location>
        <begin position="249"/>
        <end position="301"/>
    </location>
</feature>
<gene>
    <name evidence="2" type="ORF">STIAU_6979</name>
</gene>
<dbReference type="AlphaFoldDB" id="Q08QI3"/>
<feature type="compositionally biased region" description="Low complexity" evidence="1">
    <location>
        <begin position="292"/>
        <end position="301"/>
    </location>
</feature>
<evidence type="ECO:0000313" key="3">
    <source>
        <dbReference type="Proteomes" id="UP000032702"/>
    </source>
</evidence>
<dbReference type="PROSITE" id="PS51257">
    <property type="entry name" value="PROKAR_LIPOPROTEIN"/>
    <property type="match status" value="1"/>
</dbReference>
<evidence type="ECO:0000256" key="1">
    <source>
        <dbReference type="SAM" id="MobiDB-lite"/>
    </source>
</evidence>
<dbReference type="EMBL" id="AAMD01000209">
    <property type="protein sequence ID" value="EAU62743.1"/>
    <property type="molecule type" value="Genomic_DNA"/>
</dbReference>
<feature type="compositionally biased region" description="Basic residues" evidence="1">
    <location>
        <begin position="257"/>
        <end position="273"/>
    </location>
</feature>
<organism evidence="2 3">
    <name type="scientific">Stigmatella aurantiaca (strain DW4/3-1)</name>
    <dbReference type="NCBI Taxonomy" id="378806"/>
    <lineage>
        <taxon>Bacteria</taxon>
        <taxon>Pseudomonadati</taxon>
        <taxon>Myxococcota</taxon>
        <taxon>Myxococcia</taxon>
        <taxon>Myxococcales</taxon>
        <taxon>Cystobacterineae</taxon>
        <taxon>Archangiaceae</taxon>
        <taxon>Stigmatella</taxon>
    </lineage>
</organism>
<evidence type="ECO:0000313" key="2">
    <source>
        <dbReference type="EMBL" id="EAU62743.1"/>
    </source>
</evidence>
<comment type="caution">
    <text evidence="2">The sequence shown here is derived from an EMBL/GenBank/DDBJ whole genome shotgun (WGS) entry which is preliminary data.</text>
</comment>
<dbReference type="Proteomes" id="UP000032702">
    <property type="component" value="Unassembled WGS sequence"/>
</dbReference>
<proteinExistence type="predicted"/>